<dbReference type="PANTHER" id="PTHR43553">
    <property type="entry name" value="HEAVY METAL TRANSPORTER"/>
    <property type="match status" value="1"/>
</dbReference>
<evidence type="ECO:0000313" key="13">
    <source>
        <dbReference type="Proteomes" id="UP000179284"/>
    </source>
</evidence>
<feature type="domain" description="ABC transporter" evidence="11">
    <location>
        <begin position="263"/>
        <end position="485"/>
    </location>
</feature>
<keyword evidence="7 12" id="KW-0067">ATP-binding</keyword>
<dbReference type="InterPro" id="IPR003439">
    <property type="entry name" value="ABC_transporter-like_ATP-bd"/>
</dbReference>
<keyword evidence="8" id="KW-1278">Translocase</keyword>
<dbReference type="SUPFAM" id="SSF52540">
    <property type="entry name" value="P-loop containing nucleoside triphosphate hydrolases"/>
    <property type="match status" value="2"/>
</dbReference>
<evidence type="ECO:0000256" key="3">
    <source>
        <dbReference type="ARBA" id="ARBA00022448"/>
    </source>
</evidence>
<dbReference type="PROSITE" id="PS50893">
    <property type="entry name" value="ABC_TRANSPORTER_2"/>
    <property type="match status" value="2"/>
</dbReference>
<dbReference type="KEGG" id="bhu:bhn_I1734"/>
<dbReference type="OrthoDB" id="501320at2"/>
<dbReference type="RefSeq" id="WP_071176430.1">
    <property type="nucleotide sequence ID" value="NZ_CP017831.1"/>
</dbReference>
<keyword evidence="13" id="KW-1185">Reference proteome</keyword>
<evidence type="ECO:0000259" key="11">
    <source>
        <dbReference type="PROSITE" id="PS50893"/>
    </source>
</evidence>
<keyword evidence="5" id="KW-0677">Repeat</keyword>
<evidence type="ECO:0000313" key="12">
    <source>
        <dbReference type="EMBL" id="AOZ96767.1"/>
    </source>
</evidence>
<dbReference type="InterPro" id="IPR003593">
    <property type="entry name" value="AAA+_ATPase"/>
</dbReference>
<comment type="similarity">
    <text evidence="2">Belongs to the ABC transporter superfamily.</text>
</comment>
<comment type="function">
    <text evidence="10">Probably part of an ABC transporter complex. Responsible for energy coupling to the transport system.</text>
</comment>
<dbReference type="InterPro" id="IPR050095">
    <property type="entry name" value="ECF_ABC_transporter_ATP-bd"/>
</dbReference>
<evidence type="ECO:0000256" key="4">
    <source>
        <dbReference type="ARBA" id="ARBA00022475"/>
    </source>
</evidence>
<evidence type="ECO:0000256" key="2">
    <source>
        <dbReference type="ARBA" id="ARBA00005417"/>
    </source>
</evidence>
<dbReference type="AlphaFoldDB" id="A0A1D9P2D0"/>
<dbReference type="InterPro" id="IPR017871">
    <property type="entry name" value="ABC_transporter-like_CS"/>
</dbReference>
<keyword evidence="4" id="KW-1003">Cell membrane</keyword>
<dbReference type="CDD" id="cd03225">
    <property type="entry name" value="ABC_cobalt_CbiO_domain1"/>
    <property type="match status" value="1"/>
</dbReference>
<accession>A0A1D9P2D0</accession>
<proteinExistence type="inferred from homology"/>
<organism evidence="12 13">
    <name type="scientific">Butyrivibrio hungatei</name>
    <dbReference type="NCBI Taxonomy" id="185008"/>
    <lineage>
        <taxon>Bacteria</taxon>
        <taxon>Bacillati</taxon>
        <taxon>Bacillota</taxon>
        <taxon>Clostridia</taxon>
        <taxon>Lachnospirales</taxon>
        <taxon>Lachnospiraceae</taxon>
        <taxon>Butyrivibrio</taxon>
    </lineage>
</organism>
<keyword evidence="9" id="KW-0472">Membrane</keyword>
<dbReference type="Gene3D" id="3.40.50.300">
    <property type="entry name" value="P-loop containing nucleotide triphosphate hydrolases"/>
    <property type="match status" value="2"/>
</dbReference>
<dbReference type="InterPro" id="IPR015856">
    <property type="entry name" value="ABC_transpr_CbiO/EcfA_su"/>
</dbReference>
<sequence>MIKFENVSFNYSKSDDRSVKNINLEIKEGEAVLLCGESGCGKTTLVRMINGLIPHFYEGEMKGQVLVDEMNITSEELYETARKVGSVFQNPRSQFFCVDSTSELAFGPENMGLPEDDIKARIERTVESMNIRKLMDRSIFDMSGGEKQKIACASVDTLEPKVCVLDEPSSNLSLEAIDDLKETLKRWKKAGRTIVVAEHRLYWLKDICDRVICLNKGEVVFDMPMKEFRLLREDDLRKYGLRSIEENLSMMPVKEKISFANNIVLENFAYSYKKYDALHIDHLEIPQNEVIAIVGPNGAGKSTFSKCICGLMKGFKGYALIDGKRCRKKELLKKSYMVMQDVNHQLFSETVMEEVTLGMDEENEERVLEVLDELGLSSFAQRHPMSLSGGQKQRVAVASAILSDKDIILFDEPTSGLDFYNMEKVADLIRSLRGSKTVFVVTHDPDLVRRCATMVLSLENGVIANKYTYGEKRENGRKEEKCYTAAV</sequence>
<evidence type="ECO:0000256" key="6">
    <source>
        <dbReference type="ARBA" id="ARBA00022741"/>
    </source>
</evidence>
<protein>
    <submittedName>
        <fullName evidence="12">Cobalt ABC transporter ATP-binding protein</fullName>
    </submittedName>
</protein>
<evidence type="ECO:0000256" key="10">
    <source>
        <dbReference type="ARBA" id="ARBA00025157"/>
    </source>
</evidence>
<dbReference type="EMBL" id="CP017831">
    <property type="protein sequence ID" value="AOZ96767.1"/>
    <property type="molecule type" value="Genomic_DNA"/>
</dbReference>
<comment type="subcellular location">
    <subcellularLocation>
        <location evidence="1">Cell membrane</location>
        <topology evidence="1">Peripheral membrane protein</topology>
    </subcellularLocation>
</comment>
<keyword evidence="3" id="KW-0813">Transport</keyword>
<evidence type="ECO:0000256" key="5">
    <source>
        <dbReference type="ARBA" id="ARBA00022737"/>
    </source>
</evidence>
<dbReference type="GO" id="GO:0016887">
    <property type="term" value="F:ATP hydrolysis activity"/>
    <property type="evidence" value="ECO:0007669"/>
    <property type="project" value="InterPro"/>
</dbReference>
<keyword evidence="6" id="KW-0547">Nucleotide-binding</keyword>
<dbReference type="SMART" id="SM00382">
    <property type="entry name" value="AAA"/>
    <property type="match status" value="2"/>
</dbReference>
<evidence type="ECO:0000256" key="8">
    <source>
        <dbReference type="ARBA" id="ARBA00022967"/>
    </source>
</evidence>
<feature type="domain" description="ABC transporter" evidence="11">
    <location>
        <begin position="2"/>
        <end position="241"/>
    </location>
</feature>
<reference evidence="13" key="1">
    <citation type="submission" date="2016-10" db="EMBL/GenBank/DDBJ databases">
        <title>The complete genome sequence of the rumen bacterium Butyrivibrio hungatei MB2003.</title>
        <authorList>
            <person name="Palevich N."/>
            <person name="Kelly W.J."/>
            <person name="Leahy S.C."/>
            <person name="Altermann E."/>
            <person name="Rakonjac J."/>
            <person name="Attwood G.T."/>
        </authorList>
    </citation>
    <scope>NUCLEOTIDE SEQUENCE [LARGE SCALE GENOMIC DNA]</scope>
    <source>
        <strain evidence="13">MB2003</strain>
    </source>
</reference>
<dbReference type="GO" id="GO:0042626">
    <property type="term" value="F:ATPase-coupled transmembrane transporter activity"/>
    <property type="evidence" value="ECO:0007669"/>
    <property type="project" value="TreeGrafter"/>
</dbReference>
<evidence type="ECO:0000256" key="1">
    <source>
        <dbReference type="ARBA" id="ARBA00004202"/>
    </source>
</evidence>
<dbReference type="PANTHER" id="PTHR43553:SF23">
    <property type="entry name" value="ABC TRANSPORTER ATP-BINDING COMPONENT"/>
    <property type="match status" value="1"/>
</dbReference>
<evidence type="ECO:0000256" key="9">
    <source>
        <dbReference type="ARBA" id="ARBA00023136"/>
    </source>
</evidence>
<gene>
    <name evidence="12" type="ORF">bhn_I1734</name>
</gene>
<dbReference type="InterPro" id="IPR027417">
    <property type="entry name" value="P-loop_NTPase"/>
</dbReference>
<dbReference type="GO" id="GO:0043190">
    <property type="term" value="C:ATP-binding cassette (ABC) transporter complex"/>
    <property type="evidence" value="ECO:0007669"/>
    <property type="project" value="TreeGrafter"/>
</dbReference>
<dbReference type="GO" id="GO:0005524">
    <property type="term" value="F:ATP binding"/>
    <property type="evidence" value="ECO:0007669"/>
    <property type="project" value="UniProtKB-KW"/>
</dbReference>
<evidence type="ECO:0000256" key="7">
    <source>
        <dbReference type="ARBA" id="ARBA00022840"/>
    </source>
</evidence>
<dbReference type="Pfam" id="PF00005">
    <property type="entry name" value="ABC_tran"/>
    <property type="match status" value="2"/>
</dbReference>
<name>A0A1D9P2D0_9FIRM</name>
<dbReference type="Proteomes" id="UP000179284">
    <property type="component" value="Chromosome I"/>
</dbReference>
<dbReference type="PROSITE" id="PS00211">
    <property type="entry name" value="ABC_TRANSPORTER_1"/>
    <property type="match status" value="1"/>
</dbReference>